<dbReference type="EMBL" id="AP017928">
    <property type="protein sequence ID" value="BBA32625.1"/>
    <property type="molecule type" value="Genomic_DNA"/>
</dbReference>
<dbReference type="Pfam" id="PF00353">
    <property type="entry name" value="HemolysinCabind"/>
    <property type="match status" value="2"/>
</dbReference>
<dbReference type="PANTHER" id="PTHR38340:SF1">
    <property type="entry name" value="S-LAYER PROTEIN"/>
    <property type="match status" value="1"/>
</dbReference>
<reference evidence="7 8" key="1">
    <citation type="submission" date="2016-12" db="EMBL/GenBank/DDBJ databases">
        <title>Genome sequencing of Methylocaldum marinum.</title>
        <authorList>
            <person name="Takeuchi M."/>
            <person name="Kamagata Y."/>
            <person name="Hiraoka S."/>
            <person name="Oshima K."/>
            <person name="Hattori M."/>
            <person name="Iwasaki W."/>
        </authorList>
    </citation>
    <scope>NUCLEOTIDE SEQUENCE [LARGE SCALE GENOMIC DNA]</scope>
    <source>
        <strain evidence="7 8">S8</strain>
    </source>
</reference>
<dbReference type="GO" id="GO:0003796">
    <property type="term" value="F:lysozyme activity"/>
    <property type="evidence" value="ECO:0007669"/>
    <property type="project" value="InterPro"/>
</dbReference>
<evidence type="ECO:0000256" key="3">
    <source>
        <dbReference type="ARBA" id="ARBA00022529"/>
    </source>
</evidence>
<proteinExistence type="predicted"/>
<keyword evidence="3" id="KW-0929">Antimicrobial</keyword>
<accession>A0A250KLY9</accession>
<dbReference type="GO" id="GO:0005509">
    <property type="term" value="F:calcium ion binding"/>
    <property type="evidence" value="ECO:0007669"/>
    <property type="project" value="InterPro"/>
</dbReference>
<evidence type="ECO:0000313" key="8">
    <source>
        <dbReference type="Proteomes" id="UP000266313"/>
    </source>
</evidence>
<evidence type="ECO:0000313" key="7">
    <source>
        <dbReference type="EMBL" id="BBA32625.1"/>
    </source>
</evidence>
<dbReference type="AlphaFoldDB" id="A0A250KLY9"/>
<evidence type="ECO:0000256" key="1">
    <source>
        <dbReference type="ARBA" id="ARBA00004613"/>
    </source>
</evidence>
<dbReference type="InterPro" id="IPR050557">
    <property type="entry name" value="RTX_toxin/Mannuronan_C5-epim"/>
</dbReference>
<keyword evidence="8" id="KW-1185">Reference proteome</keyword>
<protein>
    <submittedName>
        <fullName evidence="7">Uncharacterized protein</fullName>
    </submittedName>
</protein>
<sequence>MTTNWHGAANFPQQLLDFLTKVEGKHYEARDVGDGKVTIGSGFNISEPSVRDKVFITLGITDRRDVSKLATAAARTAEAAYIKELDDAINSHNIATLDGIMAQRAVDTQLDGVGNVPNRRADFRFHSDAEIIDTLNALLPDYDRRLWDWLPALQSYASFQNSLEHIALLSLSFNTKSGSTSLLGPGLRNAIEMGNRAEAWFEIRYGSNSANQPDNIRDGVAKRRYYEAEIFGLYDNPNNVSVAEAKQVLQMYTRHRDAIADYEARFGVGLDGQVGAVNNIDRANNDYGLSVFDGVDTLAQALKPARDLFVYNYVTAKGYTTDINGEVLVGDYWFDLRDRLNARDLVSQAYQPGHDLLVGGQGNDDLKGGRGDDVLYGEAGNDTLEGGKGDDILVGGEGFDTYVHQSGDGSDRIVETREADGTFHGLIRIESTVSHQLATGYFKPVDDQPDTYTSADGLTLIRGATWRLQTPDGASIELGADFQSGDLGIRLGAAPPTTSTPLSGGETGNYLSSTSTSSVRVDGLDGKDMIWGSTEADVLNGGEGNDWIVGDGGADHVDGGLGNDYITGFGDGSFVDAGGGDDIVSAIGAEFMVIGQPNSAITADAFWTDVSQHWNSGHSAPYLHGNGNVTVDYYGGIRPGETYFGESVLGGGWTYEFTITSSNVFNVKYMHPTLAPIGIAPATSWQHSMASMPAHTGGWPCGAETETIC</sequence>
<dbReference type="RefSeq" id="WP_119628391.1">
    <property type="nucleotide sequence ID" value="NZ_AP017928.1"/>
</dbReference>
<keyword evidence="4" id="KW-0081">Bacteriolytic enzyme</keyword>
<dbReference type="GO" id="GO:0042742">
    <property type="term" value="P:defense response to bacterium"/>
    <property type="evidence" value="ECO:0007669"/>
    <property type="project" value="UniProtKB-KW"/>
</dbReference>
<dbReference type="PROSITE" id="PS00330">
    <property type="entry name" value="HEMOLYSIN_CALCIUM"/>
    <property type="match status" value="2"/>
</dbReference>
<dbReference type="InterPro" id="IPR018511">
    <property type="entry name" value="Hemolysin-typ_Ca-bd_CS"/>
</dbReference>
<evidence type="ECO:0000256" key="5">
    <source>
        <dbReference type="ARBA" id="ARBA00022837"/>
    </source>
</evidence>
<gene>
    <name evidence="7" type="ORF">sS8_0660</name>
</gene>
<name>A0A250KLY9_9GAMM</name>
<feature type="region of interest" description="Disordered" evidence="6">
    <location>
        <begin position="495"/>
        <end position="514"/>
    </location>
</feature>
<keyword evidence="5" id="KW-0106">Calcium</keyword>
<dbReference type="OrthoDB" id="5992725at2"/>
<dbReference type="PRINTS" id="PR00313">
    <property type="entry name" value="CABNDNGRPT"/>
</dbReference>
<dbReference type="InterPro" id="IPR011049">
    <property type="entry name" value="Serralysin-like_metalloprot_C"/>
</dbReference>
<dbReference type="InterPro" id="IPR001343">
    <property type="entry name" value="Hemolysn_Ca-bd"/>
</dbReference>
<dbReference type="GO" id="GO:0005576">
    <property type="term" value="C:extracellular region"/>
    <property type="evidence" value="ECO:0007669"/>
    <property type="project" value="UniProtKB-SubCell"/>
</dbReference>
<evidence type="ECO:0000256" key="2">
    <source>
        <dbReference type="ARBA" id="ARBA00022525"/>
    </source>
</evidence>
<dbReference type="Gene3D" id="2.150.10.10">
    <property type="entry name" value="Serralysin-like metalloprotease, C-terminal"/>
    <property type="match status" value="2"/>
</dbReference>
<dbReference type="InterPro" id="IPR023347">
    <property type="entry name" value="Lysozyme_dom_sf"/>
</dbReference>
<evidence type="ECO:0000256" key="4">
    <source>
        <dbReference type="ARBA" id="ARBA00022638"/>
    </source>
</evidence>
<organism evidence="7 8">
    <name type="scientific">Methylocaldum marinum</name>
    <dbReference type="NCBI Taxonomy" id="1432792"/>
    <lineage>
        <taxon>Bacteria</taxon>
        <taxon>Pseudomonadati</taxon>
        <taxon>Pseudomonadota</taxon>
        <taxon>Gammaproteobacteria</taxon>
        <taxon>Methylococcales</taxon>
        <taxon>Methylococcaceae</taxon>
        <taxon>Methylocaldum</taxon>
    </lineage>
</organism>
<dbReference type="Gene3D" id="1.10.530.40">
    <property type="match status" value="1"/>
</dbReference>
<evidence type="ECO:0000256" key="6">
    <source>
        <dbReference type="SAM" id="MobiDB-lite"/>
    </source>
</evidence>
<dbReference type="SUPFAM" id="SSF51120">
    <property type="entry name" value="beta-Roll"/>
    <property type="match status" value="2"/>
</dbReference>
<dbReference type="PANTHER" id="PTHR38340">
    <property type="entry name" value="S-LAYER PROTEIN"/>
    <property type="match status" value="1"/>
</dbReference>
<dbReference type="Proteomes" id="UP000266313">
    <property type="component" value="Chromosome"/>
</dbReference>
<keyword evidence="2" id="KW-0964">Secreted</keyword>
<comment type="subcellular location">
    <subcellularLocation>
        <location evidence="1">Secreted</location>
    </subcellularLocation>
</comment>
<dbReference type="GO" id="GO:0031640">
    <property type="term" value="P:killing of cells of another organism"/>
    <property type="evidence" value="ECO:0007669"/>
    <property type="project" value="UniProtKB-KW"/>
</dbReference>
<dbReference type="KEGG" id="mmai:sS8_0660"/>